<feature type="region of interest" description="Disordered" evidence="2">
    <location>
        <begin position="651"/>
        <end position="676"/>
    </location>
</feature>
<dbReference type="CDD" id="cd00056">
    <property type="entry name" value="ENDO3c"/>
    <property type="match status" value="1"/>
</dbReference>
<reference evidence="5" key="1">
    <citation type="submission" date="2019-06" db="EMBL/GenBank/DDBJ databases">
        <title>Draft genome sequence of the griseofulvin-producing fungus Xylaria cubensis strain G536.</title>
        <authorList>
            <person name="Mead M.E."/>
            <person name="Raja H.A."/>
            <person name="Steenwyk J.L."/>
            <person name="Knowles S.L."/>
            <person name="Oberlies N.H."/>
            <person name="Rokas A."/>
        </authorList>
    </citation>
    <scope>NUCLEOTIDE SEQUENCE [LARGE SCALE GENOMIC DNA]</scope>
    <source>
        <strain evidence="5">G536</strain>
    </source>
</reference>
<feature type="region of interest" description="Disordered" evidence="2">
    <location>
        <begin position="563"/>
        <end position="583"/>
    </location>
</feature>
<gene>
    <name evidence="4" type="ORF">FHL15_008038</name>
</gene>
<feature type="region of interest" description="Disordered" evidence="2">
    <location>
        <begin position="1"/>
        <end position="68"/>
    </location>
</feature>
<feature type="compositionally biased region" description="Basic and acidic residues" evidence="2">
    <location>
        <begin position="1141"/>
        <end position="1158"/>
    </location>
</feature>
<evidence type="ECO:0000256" key="1">
    <source>
        <dbReference type="SAM" id="Coils"/>
    </source>
</evidence>
<dbReference type="InterPro" id="IPR011257">
    <property type="entry name" value="DNA_glycosylase"/>
</dbReference>
<dbReference type="Pfam" id="PF00730">
    <property type="entry name" value="HhH-GPD"/>
    <property type="match status" value="1"/>
</dbReference>
<keyword evidence="5" id="KW-1185">Reference proteome</keyword>
<feature type="region of interest" description="Disordered" evidence="2">
    <location>
        <begin position="256"/>
        <end position="281"/>
    </location>
</feature>
<feature type="compositionally biased region" description="Polar residues" evidence="2">
    <location>
        <begin position="260"/>
        <end position="270"/>
    </location>
</feature>
<keyword evidence="1" id="KW-0175">Coiled coil</keyword>
<dbReference type="InterPro" id="IPR003265">
    <property type="entry name" value="HhH-GPD_domain"/>
</dbReference>
<feature type="compositionally biased region" description="Acidic residues" evidence="2">
    <location>
        <begin position="1501"/>
        <end position="1511"/>
    </location>
</feature>
<feature type="region of interest" description="Disordered" evidence="2">
    <location>
        <begin position="1063"/>
        <end position="1213"/>
    </location>
</feature>
<feature type="coiled-coil region" evidence="1">
    <location>
        <begin position="192"/>
        <end position="247"/>
    </location>
</feature>
<dbReference type="InterPro" id="IPR023170">
    <property type="entry name" value="HhH_base_excis_C"/>
</dbReference>
<feature type="compositionally biased region" description="Basic and acidic residues" evidence="2">
    <location>
        <begin position="102"/>
        <end position="114"/>
    </location>
</feature>
<evidence type="ECO:0000313" key="5">
    <source>
        <dbReference type="Proteomes" id="UP000319160"/>
    </source>
</evidence>
<feature type="compositionally biased region" description="Basic and acidic residues" evidence="2">
    <location>
        <begin position="1165"/>
        <end position="1179"/>
    </location>
</feature>
<feature type="compositionally biased region" description="Low complexity" evidence="2">
    <location>
        <begin position="27"/>
        <end position="45"/>
    </location>
</feature>
<feature type="region of interest" description="Disordered" evidence="2">
    <location>
        <begin position="697"/>
        <end position="803"/>
    </location>
</feature>
<feature type="compositionally biased region" description="Polar residues" evidence="2">
    <location>
        <begin position="464"/>
        <end position="484"/>
    </location>
</feature>
<sequence length="1519" mass="167084">MESSIVSRKEARERLHRRALSQASTASSTMHSPTKTTKSTSTSSSQQRAITPSNAPHTHRYHHAQCDRELAGLRQAPHLSRTSSGESKSAMNPVSSLLQERLQQERRAESERLASKWGADLSSSTGDIRDGEILNSPSKRNKPGAERRPRSSHDDDSSQTSMGAKQTEKVVSVLHKQNFDLKLELFHRRQKQSVLETRVEELETERQELTDIQENLLAELVKRDKAIEEAVNMIVKLESRLDELVRERDTDQHIKADGSYQHSWSNMSDSLRTKTPKPSDHGIYLSIEPKSLERMPSFLSDRSAQTQHLRSVVLQNNASLRHIRGVSEISASSAEVSEANHVASPSLSVLSESSFVSIYGSKQGQDEAGLMPLGDALGMDGTFGERSPTPTMRMINPPPYQKTSGLNRTLHLTRAATYLPNQILPTNNVLKSPVKRMEQPGEKTSFVDDTFRRSTSGRRKSVVTPVSQFMGSPSQGRSRQERSQTLQKVMTNYPTHKELANTHPLPPTPDTVSSSVLRTQKDQSNSQDSLSRSDDAQGRGNFAASLPYGNEYLRSLASQEVRPGMNARNPSSQAVARNRSGLPTPGFIKVDQDALLSDLSHLSYSAANNANAGRPRKDSFVSDSDSDGGADAHSDTENYDYWMRESYKPDKANARSSARHERRRSPSPDLFSFPANSEGWQPDAMFGALKGAGFLGSPDPALRRDPIDELGASLQSPEPDSPEPTPDGPQPPSRRSSLNAQAAGHFLLSSFTGKTGRASSREGGILKVDAKGRRNSVDGSGAQANAGAATKRSQYPPISGLQSRARGLGLNSLFRRSGSESYGAPLSATESTFPSVSQRGPPPSPAPFRHLRRPSGRNSVPPPATMPWVPRPIHAADNEFASATPPPIMRNRPPPLQADLAVPDVLGSESYQTTEAGAFPVTPVIDSTPLVAPQNGGGMRKWLGLGRKASPKIRTGSQGSLVPISLAAKGLDYIQTPDITTFWFNRLLKDIYFYTTNLHLTTSPSKVLSMSRRSFHVFSYNNWYIYPRRVVDFNIAWRPRLPARIRYQDQPVPKLISVMAKATQNKKTKVVRNDPINRRRSARQDATPPKLDIDNDEQEMVKNESGESESEKTLPKAKTTKRGLTDLLAPAAAELRRSKRVKSENDLKQHVQIKEEKGKKKRNPKKNDVKVEVKADSDNRSPASPSIKAEVEDNDSNNAHDLTEILPSPSKAKATATATDLQAKKLKSYTQFAAARQSPYPDFARPLPEECKLAHRILASLHGERKRPEAVKAPTSRAGCGDSASVLDALVRTILSQNTSDANSSRAKRAMDAVYGGSDSWAAIVAGGQTKLAKTIESGGLAVVKSKVILSILEQTREKYGVYSLDHLFEASDEDAMREMLSFKGVGPKTASCVLLFCLRRPSFAVDTHVYRITGLLGWRPAAATRDQTHAHLDARIPDEDKYGLHVLIIRHGKDCAECKAGGKSLGRCELRKAFRKGKVEGEAGEEVKEEEEGLIKAEEKEEEEEDDDDDGDRKVKME</sequence>
<dbReference type="PANTHER" id="PTHR47203">
    <property type="match status" value="1"/>
</dbReference>
<feature type="compositionally biased region" description="Polar residues" evidence="2">
    <location>
        <begin position="828"/>
        <end position="838"/>
    </location>
</feature>
<dbReference type="PANTHER" id="PTHR47203:SF1">
    <property type="entry name" value="HYPOTHETICAL BASE EXCISION DNA REPAIR PROTEIN (EUROFUNG)"/>
    <property type="match status" value="1"/>
</dbReference>
<feature type="region of interest" description="Disordered" evidence="2">
    <location>
        <begin position="1479"/>
        <end position="1519"/>
    </location>
</feature>
<organism evidence="4 5">
    <name type="scientific">Xylaria flabelliformis</name>
    <dbReference type="NCBI Taxonomy" id="2512241"/>
    <lineage>
        <taxon>Eukaryota</taxon>
        <taxon>Fungi</taxon>
        <taxon>Dikarya</taxon>
        <taxon>Ascomycota</taxon>
        <taxon>Pezizomycotina</taxon>
        <taxon>Sordariomycetes</taxon>
        <taxon>Xylariomycetidae</taxon>
        <taxon>Xylariales</taxon>
        <taxon>Xylariaceae</taxon>
        <taxon>Xylaria</taxon>
    </lineage>
</organism>
<dbReference type="GO" id="GO:0006285">
    <property type="term" value="P:base-excision repair, AP site formation"/>
    <property type="evidence" value="ECO:0007669"/>
    <property type="project" value="UniProtKB-ARBA"/>
</dbReference>
<feature type="compositionally biased region" description="Basic and acidic residues" evidence="2">
    <location>
        <begin position="1099"/>
        <end position="1114"/>
    </location>
</feature>
<feature type="region of interest" description="Disordered" evidence="2">
    <location>
        <begin position="817"/>
        <end position="863"/>
    </location>
</feature>
<comment type="caution">
    <text evidence="4">The sequence shown here is derived from an EMBL/GenBank/DDBJ whole genome shotgun (WGS) entry which is preliminary data.</text>
</comment>
<evidence type="ECO:0000259" key="3">
    <source>
        <dbReference type="SMART" id="SM00478"/>
    </source>
</evidence>
<evidence type="ECO:0000313" key="4">
    <source>
        <dbReference type="EMBL" id="TRX91056.1"/>
    </source>
</evidence>
<feature type="compositionally biased region" description="Polar residues" evidence="2">
    <location>
        <begin position="510"/>
        <end position="530"/>
    </location>
</feature>
<proteinExistence type="predicted"/>
<feature type="compositionally biased region" description="Basic and acidic residues" evidence="2">
    <location>
        <begin position="436"/>
        <end position="452"/>
    </location>
</feature>
<dbReference type="STRING" id="2512241.A0A553HSX0"/>
<feature type="compositionally biased region" description="Acidic residues" evidence="2">
    <location>
        <begin position="1483"/>
        <end position="1493"/>
    </location>
</feature>
<dbReference type="Gene3D" id="1.10.1670.10">
    <property type="entry name" value="Helix-hairpin-Helix base-excision DNA repair enzymes (C-terminal)"/>
    <property type="match status" value="1"/>
</dbReference>
<feature type="region of interest" description="Disordered" evidence="2">
    <location>
        <begin position="101"/>
        <end position="168"/>
    </location>
</feature>
<dbReference type="SMART" id="SM00478">
    <property type="entry name" value="ENDO3c"/>
    <property type="match status" value="1"/>
</dbReference>
<protein>
    <recommendedName>
        <fullName evidence="3">HhH-GPD domain-containing protein</fullName>
    </recommendedName>
</protein>
<evidence type="ECO:0000256" key="2">
    <source>
        <dbReference type="SAM" id="MobiDB-lite"/>
    </source>
</evidence>
<dbReference type="OrthoDB" id="10251744at2759"/>
<feature type="compositionally biased region" description="Basic and acidic residues" evidence="2">
    <location>
        <begin position="143"/>
        <end position="156"/>
    </location>
</feature>
<dbReference type="EMBL" id="VFLP01000049">
    <property type="protein sequence ID" value="TRX91056.1"/>
    <property type="molecule type" value="Genomic_DNA"/>
</dbReference>
<feature type="region of interest" description="Disordered" evidence="2">
    <location>
        <begin position="497"/>
        <end position="543"/>
    </location>
</feature>
<feature type="compositionally biased region" description="Polar residues" evidence="2">
    <location>
        <begin position="46"/>
        <end position="56"/>
    </location>
</feature>
<dbReference type="Proteomes" id="UP000319160">
    <property type="component" value="Unassembled WGS sequence"/>
</dbReference>
<accession>A0A553HSX0</accession>
<dbReference type="GO" id="GO:0000702">
    <property type="term" value="F:oxidized base lesion DNA N-glycosylase activity"/>
    <property type="evidence" value="ECO:0007669"/>
    <property type="project" value="UniProtKB-ARBA"/>
</dbReference>
<feature type="domain" description="HhH-GPD" evidence="3">
    <location>
        <begin position="1295"/>
        <end position="1455"/>
    </location>
</feature>
<dbReference type="SUPFAM" id="SSF48150">
    <property type="entry name" value="DNA-glycosylase"/>
    <property type="match status" value="1"/>
</dbReference>
<feature type="region of interest" description="Disordered" evidence="2">
    <location>
        <begin position="436"/>
        <end position="484"/>
    </location>
</feature>
<dbReference type="Gene3D" id="1.10.340.30">
    <property type="entry name" value="Hypothetical protein, domain 2"/>
    <property type="match status" value="1"/>
</dbReference>
<feature type="region of interest" description="Disordered" evidence="2">
    <location>
        <begin position="608"/>
        <end position="635"/>
    </location>
</feature>
<name>A0A553HSX0_9PEZI</name>
<feature type="compositionally biased region" description="Pro residues" evidence="2">
    <location>
        <begin position="722"/>
        <end position="732"/>
    </location>
</feature>